<gene>
    <name evidence="1" type="ORF">N8I77_013760</name>
</gene>
<organism evidence="1 2">
    <name type="scientific">Phomopsis amygdali</name>
    <name type="common">Fusicoccum amygdali</name>
    <dbReference type="NCBI Taxonomy" id="1214568"/>
    <lineage>
        <taxon>Eukaryota</taxon>
        <taxon>Fungi</taxon>
        <taxon>Dikarya</taxon>
        <taxon>Ascomycota</taxon>
        <taxon>Pezizomycotina</taxon>
        <taxon>Sordariomycetes</taxon>
        <taxon>Sordariomycetidae</taxon>
        <taxon>Diaporthales</taxon>
        <taxon>Diaporthaceae</taxon>
        <taxon>Diaporthe</taxon>
    </lineage>
</organism>
<dbReference type="SUPFAM" id="SSF49785">
    <property type="entry name" value="Galactose-binding domain-like"/>
    <property type="match status" value="1"/>
</dbReference>
<dbReference type="EMBL" id="JAUJFL010000014">
    <property type="protein sequence ID" value="KAK2595735.1"/>
    <property type="molecule type" value="Genomic_DNA"/>
</dbReference>
<reference evidence="1" key="1">
    <citation type="submission" date="2023-06" db="EMBL/GenBank/DDBJ databases">
        <authorList>
            <person name="Noh H."/>
        </authorList>
    </citation>
    <scope>NUCLEOTIDE SEQUENCE</scope>
    <source>
        <strain evidence="1">DUCC20226</strain>
    </source>
</reference>
<evidence type="ECO:0000313" key="1">
    <source>
        <dbReference type="EMBL" id="KAK2595735.1"/>
    </source>
</evidence>
<dbReference type="PANTHER" id="PTHR36848">
    <property type="entry name" value="DNA-BINDING PROTEIN (PUTATIVE SECRETED PROTEIN)-RELATED"/>
    <property type="match status" value="1"/>
</dbReference>
<dbReference type="Proteomes" id="UP001265746">
    <property type="component" value="Unassembled WGS sequence"/>
</dbReference>
<dbReference type="Pfam" id="PF17132">
    <property type="entry name" value="Glyco_hydro_106"/>
    <property type="match status" value="1"/>
</dbReference>
<proteinExistence type="predicted"/>
<dbReference type="InterPro" id="IPR008979">
    <property type="entry name" value="Galactose-bd-like_sf"/>
</dbReference>
<dbReference type="InterPro" id="IPR053161">
    <property type="entry name" value="Ulvan_degrading_GH"/>
</dbReference>
<dbReference type="AlphaFoldDB" id="A0AAD9S1V4"/>
<dbReference type="PANTHER" id="PTHR36848:SF2">
    <property type="entry name" value="SECRETED PROTEIN"/>
    <property type="match status" value="1"/>
</dbReference>
<sequence>MQSPRFRWWWPGGWIEPHEVQSEIVAMIDAGFGGAEIGDVEDSIKVQMDPQVSKVMVGHRADGTRVWLLHVNRLTDSPESMKELVHGQIFVQSGQTYTGALPIPVAAPSGNETGNPNVVATPKLAAVLSARANSTNETTSVVTFDPSTVQVITSSVTNNTISWTLLRKIQYRNNGSIFEDSLELKTKQYWTLNFLDEFETRRGYDLSPFLLYVIKDTSSFSGDTEISDKVTNDFYQTVSDLYTEYRLGGLKAWANSIGMRLRVQPYTASFDSTYAASLVDIPEGESLGFEGNIDAFCVLATGRDIGGSTTILSDELGAYMGKAYGVTWKFLLSTANLDMSTGVSQVVIHGFPYSSSPDSRWPGFAAFTPLGTNSNGFADAWGPLDVRHQCQPLPSQRAESTPRRCPSIDVAILNDAWGIDGEWPDDSLNAAGFSYQFPTPELLIRHSITVDDARLAPLGPNYKAMVVNNPAMDASVAELLLDYAQDGLPLVLVEPLPNATFSYSNDTAAQLKRLNELLSEISKLSTTTLVSDKTAVPSALSSLGVRPSVRYSTRENASLITYRRTMGSGFLYWVYNNGDDVFDGNFELEGQGYPLSINLWSGSVNPLAAFASSEGYVSVNSTIQPTFVAVFYLGPDNDFGASLPINPLVATNCDNYVRDGTVYISSRSKCSASTSNGTHITLSPSSLPSSISPSNWTLSVQDWRPAQVNETGLDSPDTVKENLDPITLTELFAWPNITGLTNASGIGKYATTISLTKGNSPATRVLLEVGQVEGTWGVRLNGQVLTAVDWFGNKPIDVTDLVLDGANYLEIIVATTLWNKLRAVWPELYGSLEAQLIGLIGPVNFSYSLEEAL</sequence>
<protein>
    <submittedName>
        <fullName evidence="1">Uncharacterized protein</fullName>
    </submittedName>
</protein>
<accession>A0AAD9S1V4</accession>
<evidence type="ECO:0000313" key="2">
    <source>
        <dbReference type="Proteomes" id="UP001265746"/>
    </source>
</evidence>
<name>A0AAD9S1V4_PHOAM</name>
<comment type="caution">
    <text evidence="1">The sequence shown here is derived from an EMBL/GenBank/DDBJ whole genome shotgun (WGS) entry which is preliminary data.</text>
</comment>
<dbReference type="Gene3D" id="2.60.120.260">
    <property type="entry name" value="Galactose-binding domain-like"/>
    <property type="match status" value="1"/>
</dbReference>
<keyword evidence="2" id="KW-1185">Reference proteome</keyword>